<evidence type="ECO:0000313" key="2">
    <source>
        <dbReference type="Proteomes" id="UP000008281"/>
    </source>
</evidence>
<dbReference type="InterPro" id="IPR043502">
    <property type="entry name" value="DNA/RNA_pol_sf"/>
</dbReference>
<dbReference type="Gene3D" id="3.90.1600.10">
    <property type="entry name" value="Palm domain of DNA polymerase"/>
    <property type="match status" value="1"/>
</dbReference>
<dbReference type="STRING" id="31234.E3N462"/>
<dbReference type="InterPro" id="IPR023211">
    <property type="entry name" value="DNA_pol_palm_dom_sf"/>
</dbReference>
<accession>E3N462</accession>
<proteinExistence type="predicted"/>
<gene>
    <name evidence="1" type="ORF">CRE_24140</name>
</gene>
<dbReference type="HOGENOM" id="CLU_1827086_0_0_1"/>
<dbReference type="SUPFAM" id="SSF56672">
    <property type="entry name" value="DNA/RNA polymerases"/>
    <property type="match status" value="1"/>
</dbReference>
<keyword evidence="2" id="KW-1185">Reference proteome</keyword>
<organism evidence="2">
    <name type="scientific">Caenorhabditis remanei</name>
    <name type="common">Caenorhabditis vulgaris</name>
    <dbReference type="NCBI Taxonomy" id="31234"/>
    <lineage>
        <taxon>Eukaryota</taxon>
        <taxon>Metazoa</taxon>
        <taxon>Ecdysozoa</taxon>
        <taxon>Nematoda</taxon>
        <taxon>Chromadorea</taxon>
        <taxon>Rhabditida</taxon>
        <taxon>Rhabditina</taxon>
        <taxon>Rhabditomorpha</taxon>
        <taxon>Rhabditoidea</taxon>
        <taxon>Rhabditidae</taxon>
        <taxon>Peloderinae</taxon>
        <taxon>Caenorhabditis</taxon>
    </lineage>
</organism>
<dbReference type="Proteomes" id="UP000008281">
    <property type="component" value="Unassembled WGS sequence"/>
</dbReference>
<dbReference type="AlphaFoldDB" id="E3N462"/>
<protein>
    <recommendedName>
        <fullName evidence="3">DNA-directed DNA polymerase</fullName>
    </recommendedName>
</protein>
<sequence length="141" mass="16221">MYNHSYHSYQKFDRDADNVNLIGNKTEVKFWGKTAQRVDKTNTSIVIDPAKFYRILYDKTVEIQDLRAINDTLVVKHQKRAECLESLRTSAMHIAAMTTSHARPHLYGLMEKVGPDNLVYTDTDSLIYTVPDGEEDPLKDD</sequence>
<name>E3N462_CAERE</name>
<evidence type="ECO:0008006" key="3">
    <source>
        <dbReference type="Google" id="ProtNLM"/>
    </source>
</evidence>
<dbReference type="PANTHER" id="PTHR33568">
    <property type="entry name" value="DNA POLYMERASE"/>
    <property type="match status" value="1"/>
</dbReference>
<dbReference type="OrthoDB" id="5877400at2759"/>
<dbReference type="PANTHER" id="PTHR33568:SF3">
    <property type="entry name" value="DNA-DIRECTED DNA POLYMERASE"/>
    <property type="match status" value="1"/>
</dbReference>
<evidence type="ECO:0000313" key="1">
    <source>
        <dbReference type="EMBL" id="EFO85342.1"/>
    </source>
</evidence>
<reference evidence="1" key="1">
    <citation type="submission" date="2007-07" db="EMBL/GenBank/DDBJ databases">
        <title>PCAP assembly of the Caenorhabditis remanei genome.</title>
        <authorList>
            <consortium name="The Caenorhabditis remanei Sequencing Consortium"/>
            <person name="Wilson R.K."/>
        </authorList>
    </citation>
    <scope>NUCLEOTIDE SEQUENCE [LARGE SCALE GENOMIC DNA]</scope>
    <source>
        <strain evidence="1">PB4641</strain>
    </source>
</reference>
<dbReference type="InParanoid" id="E3N462"/>
<dbReference type="EMBL" id="DS268523">
    <property type="protein sequence ID" value="EFO85342.1"/>
    <property type="molecule type" value="Genomic_DNA"/>
</dbReference>